<protein>
    <submittedName>
        <fullName evidence="2">Uma2 family endonuclease</fullName>
    </submittedName>
</protein>
<keyword evidence="2" id="KW-0255">Endonuclease</keyword>
<evidence type="ECO:0000259" key="1">
    <source>
        <dbReference type="Pfam" id="PF05685"/>
    </source>
</evidence>
<reference evidence="2" key="1">
    <citation type="submission" date="2020-09" db="EMBL/GenBank/DDBJ databases">
        <title>Iningainema tapete sp. nov. (Scytonemataceae, Cyanobacteria) from greenhouses in central Florida (USA) produces two types of nodularin with biosynthetic potential for microcystin-LR and anabaenopeptins.</title>
        <authorList>
            <person name="Berthold D.E."/>
            <person name="Lefler F.W."/>
            <person name="Huang I.-S."/>
            <person name="Abdulla H."/>
            <person name="Zimba P.V."/>
            <person name="Laughinghouse H.D. IV."/>
        </authorList>
    </citation>
    <scope>NUCLEOTIDE SEQUENCE</scope>
    <source>
        <strain evidence="2">BLCCT55</strain>
    </source>
</reference>
<comment type="caution">
    <text evidence="2">The sequence shown here is derived from an EMBL/GenBank/DDBJ whole genome shotgun (WGS) entry which is preliminary data.</text>
</comment>
<dbReference type="GO" id="GO:0004519">
    <property type="term" value="F:endonuclease activity"/>
    <property type="evidence" value="ECO:0007669"/>
    <property type="project" value="UniProtKB-KW"/>
</dbReference>
<dbReference type="EMBL" id="JACXAE010000054">
    <property type="protein sequence ID" value="MBD2773527.1"/>
    <property type="molecule type" value="Genomic_DNA"/>
</dbReference>
<dbReference type="InterPro" id="IPR012296">
    <property type="entry name" value="Nuclease_put_TT1808"/>
</dbReference>
<gene>
    <name evidence="2" type="ORF">ICL16_15965</name>
</gene>
<proteinExistence type="predicted"/>
<dbReference type="SUPFAM" id="SSF52980">
    <property type="entry name" value="Restriction endonuclease-like"/>
    <property type="match status" value="1"/>
</dbReference>
<dbReference type="Pfam" id="PF05685">
    <property type="entry name" value="Uma2"/>
    <property type="match status" value="1"/>
</dbReference>
<keyword evidence="3" id="KW-1185">Reference proteome</keyword>
<dbReference type="PANTHER" id="PTHR34107">
    <property type="entry name" value="SLL0198 PROTEIN-RELATED"/>
    <property type="match status" value="1"/>
</dbReference>
<evidence type="ECO:0000313" key="2">
    <source>
        <dbReference type="EMBL" id="MBD2773527.1"/>
    </source>
</evidence>
<accession>A0A8J6XNA7</accession>
<dbReference type="Gene3D" id="3.90.1570.10">
    <property type="entry name" value="tt1808, chain A"/>
    <property type="match status" value="1"/>
</dbReference>
<evidence type="ECO:0000313" key="3">
    <source>
        <dbReference type="Proteomes" id="UP000629098"/>
    </source>
</evidence>
<dbReference type="AlphaFoldDB" id="A0A8J6XNA7"/>
<dbReference type="InterPro" id="IPR008538">
    <property type="entry name" value="Uma2"/>
</dbReference>
<name>A0A8J6XNA7_9CYAN</name>
<organism evidence="2 3">
    <name type="scientific">Iningainema tapete BLCC-T55</name>
    <dbReference type="NCBI Taxonomy" id="2748662"/>
    <lineage>
        <taxon>Bacteria</taxon>
        <taxon>Bacillati</taxon>
        <taxon>Cyanobacteriota</taxon>
        <taxon>Cyanophyceae</taxon>
        <taxon>Nostocales</taxon>
        <taxon>Scytonemataceae</taxon>
        <taxon>Iningainema tapete</taxon>
    </lineage>
</organism>
<sequence length="184" mass="20691">MSLNIEDLEKLQAQLTEAHLDYQMELVDGKIIIMGLSDYLSEEVIARLMFFLQSWVLSRNLGRITGSSAGFRLPDGNLRGPDVSFVSAQRLRQSPRTFAQIVPDLMVEVKSSTDRIKPLQEKIQEFLKLGTQVGILIDPDKKTATIYHSTGEPTVLGNDDILTIPELLPGWELPISQLWPPVFE</sequence>
<dbReference type="Proteomes" id="UP000629098">
    <property type="component" value="Unassembled WGS sequence"/>
</dbReference>
<feature type="domain" description="Putative restriction endonuclease" evidence="1">
    <location>
        <begin position="10"/>
        <end position="175"/>
    </location>
</feature>
<dbReference type="CDD" id="cd06260">
    <property type="entry name" value="DUF820-like"/>
    <property type="match status" value="1"/>
</dbReference>
<dbReference type="InterPro" id="IPR011335">
    <property type="entry name" value="Restrct_endonuc-II-like"/>
</dbReference>
<dbReference type="RefSeq" id="WP_190829424.1">
    <property type="nucleotide sequence ID" value="NZ_CAWPPI010000054.1"/>
</dbReference>
<dbReference type="PANTHER" id="PTHR34107:SF7">
    <property type="entry name" value="SLR2092 PROTEIN"/>
    <property type="match status" value="1"/>
</dbReference>
<keyword evidence="2" id="KW-0378">Hydrolase</keyword>
<keyword evidence="2" id="KW-0540">Nuclease</keyword>